<evidence type="ECO:0000259" key="2">
    <source>
        <dbReference type="Pfam" id="PF07584"/>
    </source>
</evidence>
<dbReference type="SUPFAM" id="SSF52317">
    <property type="entry name" value="Class I glutamine amidotransferase-like"/>
    <property type="match status" value="1"/>
</dbReference>
<keyword evidence="1" id="KW-0472">Membrane</keyword>
<dbReference type="Pfam" id="PF07584">
    <property type="entry name" value="BatA"/>
    <property type="match status" value="1"/>
</dbReference>
<dbReference type="NCBIfam" id="TIGR02226">
    <property type="entry name" value="two_anch"/>
    <property type="match status" value="1"/>
</dbReference>
<name>A0A2S9YVA6_9BACT</name>
<evidence type="ECO:0000259" key="3">
    <source>
        <dbReference type="Pfam" id="PF13519"/>
    </source>
</evidence>
<feature type="transmembrane region" description="Helical" evidence="1">
    <location>
        <begin position="6"/>
        <end position="24"/>
    </location>
</feature>
<sequence>MSLLAPLALLGLLGLALPLIAHLLGRERPQKIRFAAVRFIAPREPVITQRRELRDWPLLLIRLLLLALFVLVLARPVIGSEAAVAVLAEPHDAVILLDASASMDLRVDGRSDRDRALERLDTLLDALPPGSRVGLTISDPRAPTVALSELAQGRPRVRAATDGWMRSEDRGPRPGAWTLAEALPRASALLSDSQARPRVIYAIGDPTDRGLGSLPELTAGAVTVVGVPTRGAPTSDGAGVPPPPEHVGLRELEWSPAPELDPNAVRVHALIHRYGPYADTESAATLEVTAALEIDNVEVARTRVALEPNADASVEFTHTLEIGGDEAGDRGTRARVHLLDREDDPFPIDDRRHVWLATTEVVEVLVVNGDPSETRANDEIFFLSTALGASDLAERMRLRGLALDQLEDRLRGDPSQDPLADVDVLVLANVRALPAELAPRIRARVAAGMGLWITVGDRVSATDYNARFGELMPLLLREAIYTGTAPGRTEARGESIAPVQLSHPIFAGATTDAAADIDLGGTRARRMFLLEPDPRRGADIAVAFTSGAPALITREHVLGRVALLTTTIDRDWGDLPLRPGFVPLATRTLAWLAGARGPGVGGVVAVGGRKTFERATAYTVTTPSGQSLPVTPKHEGELASFDATNSPGHYRARAREADGAQPQPGDHAERFVVEFDAREADTTPAAITRGQPEGEAGTVTIYEPRWRELALLVLLLLGVESGARWWLAR</sequence>
<keyword evidence="1" id="KW-1133">Transmembrane helix</keyword>
<dbReference type="OrthoDB" id="9769144at2"/>
<dbReference type="InterPro" id="IPR029062">
    <property type="entry name" value="Class_I_gatase-like"/>
</dbReference>
<dbReference type="SUPFAM" id="SSF53300">
    <property type="entry name" value="vWA-like"/>
    <property type="match status" value="1"/>
</dbReference>
<evidence type="ECO:0000313" key="5">
    <source>
        <dbReference type="Proteomes" id="UP000238823"/>
    </source>
</evidence>
<comment type="caution">
    <text evidence="4">The sequence shown here is derived from an EMBL/GenBank/DDBJ whole genome shotgun (WGS) entry which is preliminary data.</text>
</comment>
<feature type="transmembrane region" description="Helical" evidence="1">
    <location>
        <begin position="59"/>
        <end position="78"/>
    </location>
</feature>
<dbReference type="AlphaFoldDB" id="A0A2S9YVA6"/>
<accession>A0A2S9YVA6</accession>
<organism evidence="4 5">
    <name type="scientific">Enhygromyxa salina</name>
    <dbReference type="NCBI Taxonomy" id="215803"/>
    <lineage>
        <taxon>Bacteria</taxon>
        <taxon>Pseudomonadati</taxon>
        <taxon>Myxococcota</taxon>
        <taxon>Polyangia</taxon>
        <taxon>Nannocystales</taxon>
        <taxon>Nannocystaceae</taxon>
        <taxon>Enhygromyxa</taxon>
    </lineage>
</organism>
<protein>
    <recommendedName>
        <fullName evidence="6">VWFA domain-containing protein</fullName>
    </recommendedName>
</protein>
<dbReference type="RefSeq" id="WP_106088086.1">
    <property type="nucleotide sequence ID" value="NZ_PVNL01000030.1"/>
</dbReference>
<feature type="domain" description="Aerotolerance regulator N-terminal" evidence="2">
    <location>
        <begin position="1"/>
        <end position="76"/>
    </location>
</feature>
<proteinExistence type="predicted"/>
<dbReference type="Gene3D" id="3.40.50.410">
    <property type="entry name" value="von Willebrand factor, type A domain"/>
    <property type="match status" value="1"/>
</dbReference>
<feature type="domain" description="VWFA" evidence="3">
    <location>
        <begin position="94"/>
        <end position="205"/>
    </location>
</feature>
<gene>
    <name evidence="4" type="ORF">ENSA7_10310</name>
</gene>
<dbReference type="Gene3D" id="3.40.50.880">
    <property type="match status" value="1"/>
</dbReference>
<dbReference type="PANTHER" id="PTHR37464:SF1">
    <property type="entry name" value="BLL2463 PROTEIN"/>
    <property type="match status" value="1"/>
</dbReference>
<reference evidence="4 5" key="1">
    <citation type="submission" date="2018-03" db="EMBL/GenBank/DDBJ databases">
        <title>Draft Genome Sequences of the Obligatory Marine Myxobacteria Enhygromyxa salina SWB007.</title>
        <authorList>
            <person name="Poehlein A."/>
            <person name="Moghaddam J.A."/>
            <person name="Harms H."/>
            <person name="Alanjari M."/>
            <person name="Koenig G.M."/>
            <person name="Daniel R."/>
            <person name="Schaeberle T.F."/>
        </authorList>
    </citation>
    <scope>NUCLEOTIDE SEQUENCE [LARGE SCALE GENOMIC DNA]</scope>
    <source>
        <strain evidence="4 5">SWB007</strain>
    </source>
</reference>
<dbReference type="PANTHER" id="PTHR37464">
    <property type="entry name" value="BLL2463 PROTEIN"/>
    <property type="match status" value="1"/>
</dbReference>
<dbReference type="EMBL" id="PVNL01000030">
    <property type="protein sequence ID" value="PRQ09041.1"/>
    <property type="molecule type" value="Genomic_DNA"/>
</dbReference>
<evidence type="ECO:0000313" key="4">
    <source>
        <dbReference type="EMBL" id="PRQ09041.1"/>
    </source>
</evidence>
<evidence type="ECO:0008006" key="6">
    <source>
        <dbReference type="Google" id="ProtNLM"/>
    </source>
</evidence>
<dbReference type="InterPro" id="IPR024163">
    <property type="entry name" value="Aerotolerance_reg_N"/>
</dbReference>
<dbReference type="Pfam" id="PF13519">
    <property type="entry name" value="VWA_2"/>
    <property type="match status" value="1"/>
</dbReference>
<dbReference type="InterPro" id="IPR002035">
    <property type="entry name" value="VWF_A"/>
</dbReference>
<evidence type="ECO:0000256" key="1">
    <source>
        <dbReference type="SAM" id="Phobius"/>
    </source>
</evidence>
<dbReference type="InterPro" id="IPR036465">
    <property type="entry name" value="vWFA_dom_sf"/>
</dbReference>
<keyword evidence="1" id="KW-0812">Transmembrane</keyword>
<dbReference type="InterPro" id="IPR011933">
    <property type="entry name" value="Double_TM_dom"/>
</dbReference>
<dbReference type="Proteomes" id="UP000238823">
    <property type="component" value="Unassembled WGS sequence"/>
</dbReference>